<keyword evidence="3" id="KW-1185">Reference proteome</keyword>
<keyword evidence="1" id="KW-0175">Coiled coil</keyword>
<comment type="caution">
    <text evidence="2">The sequence shown here is derived from an EMBL/GenBank/DDBJ whole genome shotgun (WGS) entry which is preliminary data.</text>
</comment>
<feature type="coiled-coil region" evidence="1">
    <location>
        <begin position="3"/>
        <end position="37"/>
    </location>
</feature>
<dbReference type="EMBL" id="PZZW01000004">
    <property type="protein sequence ID" value="PTM78590.1"/>
    <property type="molecule type" value="Genomic_DNA"/>
</dbReference>
<dbReference type="Proteomes" id="UP000240800">
    <property type="component" value="Unassembled WGS sequence"/>
</dbReference>
<protein>
    <submittedName>
        <fullName evidence="2">Uncharacterized protein</fullName>
    </submittedName>
</protein>
<sequence length="47" mass="5637">MHLVRLEFDVSRLEKALETARSRMARCAQDLERRKREREILLALLGR</sequence>
<organism evidence="2 3">
    <name type="scientific">Cereibacter johrii</name>
    <dbReference type="NCBI Taxonomy" id="445629"/>
    <lineage>
        <taxon>Bacteria</taxon>
        <taxon>Pseudomonadati</taxon>
        <taxon>Pseudomonadota</taxon>
        <taxon>Alphaproteobacteria</taxon>
        <taxon>Rhodobacterales</taxon>
        <taxon>Paracoccaceae</taxon>
        <taxon>Cereibacter</taxon>
    </lineage>
</organism>
<dbReference type="RefSeq" id="WP_167354615.1">
    <property type="nucleotide sequence ID" value="NZ_MABH01000113.1"/>
</dbReference>
<evidence type="ECO:0000313" key="3">
    <source>
        <dbReference type="Proteomes" id="UP000240800"/>
    </source>
</evidence>
<evidence type="ECO:0000313" key="2">
    <source>
        <dbReference type="EMBL" id="PTM78590.1"/>
    </source>
</evidence>
<gene>
    <name evidence="2" type="ORF">C8J29_104551</name>
</gene>
<reference evidence="2 3" key="1">
    <citation type="submission" date="2018-04" db="EMBL/GenBank/DDBJ databases">
        <title>Genomic Encyclopedia of Type Strains, Phase III (KMG-III): the genomes of soil and plant-associated and newly described type strains.</title>
        <authorList>
            <person name="Whitman W."/>
        </authorList>
    </citation>
    <scope>NUCLEOTIDE SEQUENCE [LARGE SCALE GENOMIC DNA]</scope>
    <source>
        <strain evidence="2 3">JA192</strain>
    </source>
</reference>
<evidence type="ECO:0000256" key="1">
    <source>
        <dbReference type="SAM" id="Coils"/>
    </source>
</evidence>
<accession>A0ABX5J6Q8</accession>
<proteinExistence type="predicted"/>
<name>A0ABX5J6Q8_9RHOB</name>